<dbReference type="GO" id="GO:0005743">
    <property type="term" value="C:mitochondrial inner membrane"/>
    <property type="evidence" value="ECO:0007669"/>
    <property type="project" value="UniProtKB-SubCell"/>
</dbReference>
<evidence type="ECO:0000256" key="13">
    <source>
        <dbReference type="ARBA" id="ARBA00023027"/>
    </source>
</evidence>
<dbReference type="PANTHER" id="PTHR46552">
    <property type="entry name" value="NADH-UBIQUINONE OXIDOREDUCTASE CHAIN 2"/>
    <property type="match status" value="1"/>
</dbReference>
<comment type="function">
    <text evidence="1">Core subunit of the mitochondrial membrane respiratory chain NADH dehydrogenase (Complex I) that is believed to belong to the minimal assembly required for catalysis. Complex I functions in the transfer of electrons from NADH to the respiratory chain. The immediate electron acceptor for the enzyme is believed to be ubiquinone.</text>
</comment>
<feature type="transmembrane region" description="Helical" evidence="18">
    <location>
        <begin position="307"/>
        <end position="329"/>
    </location>
</feature>
<evidence type="ECO:0000313" key="20">
    <source>
        <dbReference type="EMBL" id="UPL65390.1"/>
    </source>
</evidence>
<organism evidence="20">
    <name type="scientific">Parathyginus sp</name>
    <dbReference type="NCBI Taxonomy" id="2931301"/>
    <lineage>
        <taxon>Eukaryota</taxon>
        <taxon>Metazoa</taxon>
        <taxon>Ecdysozoa</taxon>
        <taxon>Arthropoda</taxon>
        <taxon>Hexapoda</taxon>
        <taxon>Insecta</taxon>
        <taxon>Pterygota</taxon>
        <taxon>Neoptera</taxon>
        <taxon>Paraneoptera</taxon>
        <taxon>Hemiptera</taxon>
        <taxon>Heteroptera</taxon>
        <taxon>Panheteroptera</taxon>
        <taxon>Pentatomomorpha</taxon>
        <taxon>Lygaeoidea</taxon>
        <taxon>Heterogastridae</taxon>
        <taxon>Parathyginus</taxon>
    </lineage>
</organism>
<keyword evidence="6" id="KW-0813">Transport</keyword>
<keyword evidence="12 18" id="KW-1133">Transmembrane helix</keyword>
<feature type="transmembrane region" description="Helical" evidence="18">
    <location>
        <begin position="234"/>
        <end position="253"/>
    </location>
</feature>
<accession>A0A8T9ZWR9</accession>
<keyword evidence="13 18" id="KW-0520">NAD</keyword>
<feature type="transmembrane region" description="Helical" evidence="18">
    <location>
        <begin position="55"/>
        <end position="79"/>
    </location>
</feature>
<sequence>MNSSYILFFTMTIISTMITISSNNWLGMWMGLEMNLMSFIPLISKSKNMKSSQAMMIYFLTQSIGSIILLLAVLMSSMITISPMIYNNLASILIIMSLLLKMGAAPFHMWFPEMMSKMNWKECYLLSTWQKVAPMIVMNNIYSNNWIIYTAIILSTMIGAVGGLNQTSLRKIMAYSSINHMGWMIAMLSMKTLWWKYLLMYSIIVLMTMIYFNHNNMYFINQVMLMSSSMTEKLVYITLLMSMGGLPPFLGFLPKLLTMQMMMSTELIMILTLMCMFSLITLFYYLRMMSSMILAYSTMNKWMMYQPTNMMLMYSMLFINMMLPLMSVLNFF</sequence>
<proteinExistence type="inferred from homology"/>
<evidence type="ECO:0000256" key="7">
    <source>
        <dbReference type="ARBA" id="ARBA00022660"/>
    </source>
</evidence>
<dbReference type="Pfam" id="PF00361">
    <property type="entry name" value="Proton_antipo_M"/>
    <property type="match status" value="1"/>
</dbReference>
<comment type="similarity">
    <text evidence="3 18">Belongs to the complex I subunit 2 family.</text>
</comment>
<protein>
    <recommendedName>
        <fullName evidence="5 18">NADH-ubiquinone oxidoreductase chain 2</fullName>
        <ecNumber evidence="4 18">7.1.1.2</ecNumber>
    </recommendedName>
</protein>
<dbReference type="AlphaFoldDB" id="A0A8T9ZWR9"/>
<keyword evidence="16 18" id="KW-0472">Membrane</keyword>
<keyword evidence="9 18" id="KW-0999">Mitochondrion inner membrane</keyword>
<evidence type="ECO:0000256" key="11">
    <source>
        <dbReference type="ARBA" id="ARBA00022982"/>
    </source>
</evidence>
<feature type="transmembrane region" description="Helical" evidence="18">
    <location>
        <begin position="194"/>
        <end position="213"/>
    </location>
</feature>
<dbReference type="InterPro" id="IPR003917">
    <property type="entry name" value="NADH_UbQ_OxRdtase_chain2"/>
</dbReference>
<feature type="transmembrane region" description="Helical" evidence="18">
    <location>
        <begin position="147"/>
        <end position="165"/>
    </location>
</feature>
<geneLocation type="mitochondrion" evidence="20"/>
<reference evidence="20" key="1">
    <citation type="journal article" date="2022" name="Cladistics">
        <title>Diversification of the phytophagous lineages of true bugs (Insecta: Hemiptera: Heteroptera) shortly after that of the flowering plants.</title>
        <authorList>
            <person name="Ye F."/>
            <person name="Kment P."/>
            <person name="Redei D."/>
            <person name="Luo J.Y."/>
            <person name="Wang Y.H."/>
            <person name="Kuechler S.M."/>
            <person name="Zhang W.W."/>
            <person name="Chen P.P."/>
            <person name="Wu H.Y."/>
            <person name="Wu Y.Z."/>
            <person name="Sun X.Y."/>
            <person name="Ding L."/>
            <person name="Wang Y.R."/>
            <person name="Xie Q."/>
        </authorList>
    </citation>
    <scope>NUCLEOTIDE SEQUENCE</scope>
</reference>
<dbReference type="InterPro" id="IPR050175">
    <property type="entry name" value="Complex_I_Subunit_2"/>
</dbReference>
<evidence type="ECO:0000256" key="4">
    <source>
        <dbReference type="ARBA" id="ARBA00012944"/>
    </source>
</evidence>
<evidence type="ECO:0000256" key="10">
    <source>
        <dbReference type="ARBA" id="ARBA00022967"/>
    </source>
</evidence>
<keyword evidence="14 18" id="KW-0830">Ubiquinone</keyword>
<evidence type="ECO:0000256" key="2">
    <source>
        <dbReference type="ARBA" id="ARBA00004448"/>
    </source>
</evidence>
<feature type="transmembrane region" description="Helical" evidence="18">
    <location>
        <begin position="265"/>
        <end position="286"/>
    </location>
</feature>
<evidence type="ECO:0000256" key="5">
    <source>
        <dbReference type="ARBA" id="ARBA00021008"/>
    </source>
</evidence>
<evidence type="ECO:0000256" key="9">
    <source>
        <dbReference type="ARBA" id="ARBA00022792"/>
    </source>
</evidence>
<keyword evidence="10 18" id="KW-1278">Translocase</keyword>
<evidence type="ECO:0000256" key="3">
    <source>
        <dbReference type="ARBA" id="ARBA00007012"/>
    </source>
</evidence>
<feature type="transmembrane region" description="Helical" evidence="18">
    <location>
        <begin position="6"/>
        <end position="26"/>
    </location>
</feature>
<name>A0A8T9ZWR9_9HEMI</name>
<dbReference type="EMBL" id="MW619653">
    <property type="protein sequence ID" value="UPL65390.1"/>
    <property type="molecule type" value="Genomic_DNA"/>
</dbReference>
<evidence type="ECO:0000256" key="15">
    <source>
        <dbReference type="ARBA" id="ARBA00023128"/>
    </source>
</evidence>
<dbReference type="GO" id="GO:0006120">
    <property type="term" value="P:mitochondrial electron transport, NADH to ubiquinone"/>
    <property type="evidence" value="ECO:0007669"/>
    <property type="project" value="InterPro"/>
</dbReference>
<evidence type="ECO:0000256" key="14">
    <source>
        <dbReference type="ARBA" id="ARBA00023075"/>
    </source>
</evidence>
<keyword evidence="8 18" id="KW-0812">Transmembrane</keyword>
<evidence type="ECO:0000256" key="8">
    <source>
        <dbReference type="ARBA" id="ARBA00022692"/>
    </source>
</evidence>
<comment type="catalytic activity">
    <reaction evidence="17 18">
        <text>a ubiquinone + NADH + 5 H(+)(in) = a ubiquinol + NAD(+) + 4 H(+)(out)</text>
        <dbReference type="Rhea" id="RHEA:29091"/>
        <dbReference type="Rhea" id="RHEA-COMP:9565"/>
        <dbReference type="Rhea" id="RHEA-COMP:9566"/>
        <dbReference type="ChEBI" id="CHEBI:15378"/>
        <dbReference type="ChEBI" id="CHEBI:16389"/>
        <dbReference type="ChEBI" id="CHEBI:17976"/>
        <dbReference type="ChEBI" id="CHEBI:57540"/>
        <dbReference type="ChEBI" id="CHEBI:57945"/>
        <dbReference type="EC" id="7.1.1.2"/>
    </reaction>
</comment>
<feature type="transmembrane region" description="Helical" evidence="18">
    <location>
        <begin position="85"/>
        <end position="111"/>
    </location>
</feature>
<evidence type="ECO:0000259" key="19">
    <source>
        <dbReference type="Pfam" id="PF00361"/>
    </source>
</evidence>
<keyword evidence="7 18" id="KW-0679">Respiratory chain</keyword>
<dbReference type="EC" id="7.1.1.2" evidence="4 18"/>
<evidence type="ECO:0000256" key="1">
    <source>
        <dbReference type="ARBA" id="ARBA00003257"/>
    </source>
</evidence>
<evidence type="ECO:0000256" key="16">
    <source>
        <dbReference type="ARBA" id="ARBA00023136"/>
    </source>
</evidence>
<evidence type="ECO:0000256" key="6">
    <source>
        <dbReference type="ARBA" id="ARBA00022448"/>
    </source>
</evidence>
<keyword evidence="11 18" id="KW-0249">Electron transport</keyword>
<evidence type="ECO:0000256" key="17">
    <source>
        <dbReference type="ARBA" id="ARBA00049551"/>
    </source>
</evidence>
<dbReference type="GO" id="GO:0008137">
    <property type="term" value="F:NADH dehydrogenase (ubiquinone) activity"/>
    <property type="evidence" value="ECO:0007669"/>
    <property type="project" value="UniProtKB-EC"/>
</dbReference>
<dbReference type="PANTHER" id="PTHR46552:SF1">
    <property type="entry name" value="NADH-UBIQUINONE OXIDOREDUCTASE CHAIN 2"/>
    <property type="match status" value="1"/>
</dbReference>
<evidence type="ECO:0000256" key="18">
    <source>
        <dbReference type="RuleBase" id="RU003403"/>
    </source>
</evidence>
<comment type="function">
    <text evidence="18">Core subunit of the mitochondrial membrane respiratory chain NADH dehydrogenase (Complex I) which catalyzes electron transfer from NADH through the respiratory chain, using ubiquinone as an electron acceptor. Essential for the catalytic activity and assembly of complex I.</text>
</comment>
<dbReference type="InterPro" id="IPR001750">
    <property type="entry name" value="ND/Mrp_TM"/>
</dbReference>
<dbReference type="PRINTS" id="PR01436">
    <property type="entry name" value="NADHDHGNASE2"/>
</dbReference>
<feature type="domain" description="NADH:quinone oxidoreductase/Mrp antiporter transmembrane" evidence="19">
    <location>
        <begin position="22"/>
        <end position="281"/>
    </location>
</feature>
<evidence type="ECO:0000256" key="12">
    <source>
        <dbReference type="ARBA" id="ARBA00022989"/>
    </source>
</evidence>
<keyword evidence="15 18" id="KW-0496">Mitochondrion</keyword>
<comment type="subcellular location">
    <subcellularLocation>
        <location evidence="2 18">Mitochondrion inner membrane</location>
        <topology evidence="2 18">Multi-pass membrane protein</topology>
    </subcellularLocation>
</comment>